<gene>
    <name evidence="3" type="ORF">G1H19_00045</name>
</gene>
<reference evidence="3 4" key="1">
    <citation type="submission" date="2020-02" db="EMBL/GenBank/DDBJ databases">
        <title>The whole genome sequence of CPCC 205119.</title>
        <authorList>
            <person name="Jiang Z."/>
        </authorList>
    </citation>
    <scope>NUCLEOTIDE SEQUENCE [LARGE SCALE GENOMIC DNA]</scope>
    <source>
        <strain evidence="3 4">CPCC 205119</strain>
    </source>
</reference>
<evidence type="ECO:0000256" key="1">
    <source>
        <dbReference type="SAM" id="MobiDB-lite"/>
    </source>
</evidence>
<feature type="transmembrane region" description="Helical" evidence="2">
    <location>
        <begin position="353"/>
        <end position="385"/>
    </location>
</feature>
<evidence type="ECO:0000313" key="3">
    <source>
        <dbReference type="EMBL" id="NEL52408.1"/>
    </source>
</evidence>
<feature type="transmembrane region" description="Helical" evidence="2">
    <location>
        <begin position="397"/>
        <end position="414"/>
    </location>
</feature>
<dbReference type="EMBL" id="JAAGWK010000001">
    <property type="protein sequence ID" value="NEL52408.1"/>
    <property type="molecule type" value="Genomic_DNA"/>
</dbReference>
<keyword evidence="2" id="KW-0812">Transmembrane</keyword>
<evidence type="ECO:0000313" key="4">
    <source>
        <dbReference type="Proteomes" id="UP000470470"/>
    </source>
</evidence>
<feature type="compositionally biased region" description="Low complexity" evidence="1">
    <location>
        <begin position="142"/>
        <end position="151"/>
    </location>
</feature>
<accession>A0A7K3W7H5</accession>
<name>A0A7K3W7H5_9ACTN</name>
<feature type="transmembrane region" description="Helical" evidence="2">
    <location>
        <begin position="195"/>
        <end position="217"/>
    </location>
</feature>
<proteinExistence type="predicted"/>
<evidence type="ECO:0000256" key="2">
    <source>
        <dbReference type="SAM" id="Phobius"/>
    </source>
</evidence>
<feature type="region of interest" description="Disordered" evidence="1">
    <location>
        <begin position="1"/>
        <end position="161"/>
    </location>
</feature>
<keyword evidence="4" id="KW-1185">Reference proteome</keyword>
<feature type="transmembrane region" description="Helical" evidence="2">
    <location>
        <begin position="528"/>
        <end position="551"/>
    </location>
</feature>
<keyword evidence="2" id="KW-0472">Membrane</keyword>
<comment type="caution">
    <text evidence="3">The sequence shown here is derived from an EMBL/GenBank/DDBJ whole genome shotgun (WGS) entry which is preliminary data.</text>
</comment>
<feature type="transmembrane region" description="Helical" evidence="2">
    <location>
        <begin position="273"/>
        <end position="293"/>
    </location>
</feature>
<dbReference type="AlphaFoldDB" id="A0A7K3W7H5"/>
<sequence length="788" mass="80410">MPGRDVPDRDLPGWGLPGRDRTGRDVTGRGVPDQGSVPPGGPRDQVAGSTGAPAAQPPGSGTGNGTDPWATADPDGYPGAHEPHTDTGRLVPPGTTAWAPDAAGPPREPSAAPRWARRPRPSPAPVRTSPDADDLLPPLTPPSGDTTRTAPVGGGPGVRPGSQLFLAAAEEDPLEQAGARRARHRARSRRLSPRFTVGLLWPIGALLLVGLVSARLLHGTRLPDDGRLTAPAFALLRGDSGTGLPALSPDGLGALQTAVYATLTRAFDRHATLVVAGRELLLVSVLVAGLLLWRTARRVGLSNPSCAVALLAFGAVPVITPVYLASSPGALAVPWLMLSAYLLAGGRPAPASGVLAAVAAVLSVLLAPDVLLLGLAGAAAALVTGAVLPRWPASRRLACALALGPLFLLATLTLDRWDPQPASPGRWGATSGELVTVTVVLVLVGLLGAVGLPRLRAAGIALALTAATTVAPSPGRLSALQVCLPVAALLVGALAQVAVRRVLAVRPAVPSTATGRPRPGSATRSRRLLPLTQLAAALALGAAVVTASLALGRAPTSDFGDRAHRATLAWQEQQLAPDAVLVGSGRIWSELVHAGGDPARVQLAGDTPADAPGARLVVRTTTGAAPQPADAVATFTSSGVQVHVEDPDRGSPTPAAREQRRQLAAALLTNPTTSDSGQATGQLTAGDVDPRLLSLLAGMSAQFGVGLHSLPVVAGEEGTGTLTRVAVLDSMDGVPLDQDPARVDRLQAWLSVQRAPFAPDVVRRTPDGLLLAFHYVPDPDALVERATA</sequence>
<feature type="transmembrane region" description="Helical" evidence="2">
    <location>
        <begin position="305"/>
        <end position="333"/>
    </location>
</feature>
<protein>
    <submittedName>
        <fullName evidence="3">Uncharacterized protein</fullName>
    </submittedName>
</protein>
<organism evidence="3 4">
    <name type="scientific">Goekera deserti</name>
    <dbReference type="NCBI Taxonomy" id="2497753"/>
    <lineage>
        <taxon>Bacteria</taxon>
        <taxon>Bacillati</taxon>
        <taxon>Actinomycetota</taxon>
        <taxon>Actinomycetes</taxon>
        <taxon>Geodermatophilales</taxon>
        <taxon>Geodermatophilaceae</taxon>
        <taxon>Goekera</taxon>
    </lineage>
</organism>
<keyword evidence="2" id="KW-1133">Transmembrane helix</keyword>
<feature type="compositionally biased region" description="Basic and acidic residues" evidence="1">
    <location>
        <begin position="18"/>
        <end position="27"/>
    </location>
</feature>
<dbReference type="Proteomes" id="UP000470470">
    <property type="component" value="Unassembled WGS sequence"/>
</dbReference>
<dbReference type="RefSeq" id="WP_152731380.1">
    <property type="nucleotide sequence ID" value="NZ_JAABOZ010000009.1"/>
</dbReference>
<feature type="compositionally biased region" description="Basic and acidic residues" evidence="1">
    <location>
        <begin position="1"/>
        <end position="11"/>
    </location>
</feature>
<feature type="transmembrane region" description="Helical" evidence="2">
    <location>
        <begin position="434"/>
        <end position="452"/>
    </location>
</feature>